<evidence type="ECO:0000256" key="4">
    <source>
        <dbReference type="RuleBase" id="RU004335"/>
    </source>
</evidence>
<dbReference type="InterPro" id="IPR017853">
    <property type="entry name" value="GH"/>
</dbReference>
<sequence length="164" mass="17810">MINPYPFFAYQSDPSPKTLAFCLFQPNVGWHNVGSGSTYMNMFDTQVDAVRAAITAAGFPEVHIVVAETGWPYKGDAGEEGATVENAQAYNGGLVAHLHSLAGMSMVPGKLVDTYIFALYDEDLKPDSTSERSFSLFRLNLTPTYDADITKSSSNVVDLVSQVN</sequence>
<comment type="caution">
    <text evidence="5">The sequence shown here is derived from an EMBL/GenBank/DDBJ whole genome shotgun (WGS) entry which is preliminary data.</text>
</comment>
<gene>
    <name evidence="5" type="ORF">ZIOFF_064204</name>
</gene>
<evidence type="ECO:0008006" key="7">
    <source>
        <dbReference type="Google" id="ProtNLM"/>
    </source>
</evidence>
<accession>A0A8J5CI37</accession>
<keyword evidence="6" id="KW-1185">Reference proteome</keyword>
<dbReference type="EMBL" id="JACMSC010000018">
    <property type="protein sequence ID" value="KAG6474987.1"/>
    <property type="molecule type" value="Genomic_DNA"/>
</dbReference>
<proteinExistence type="inferred from homology"/>
<organism evidence="5 6">
    <name type="scientific">Zingiber officinale</name>
    <name type="common">Ginger</name>
    <name type="synonym">Amomum zingiber</name>
    <dbReference type="NCBI Taxonomy" id="94328"/>
    <lineage>
        <taxon>Eukaryota</taxon>
        <taxon>Viridiplantae</taxon>
        <taxon>Streptophyta</taxon>
        <taxon>Embryophyta</taxon>
        <taxon>Tracheophyta</taxon>
        <taxon>Spermatophyta</taxon>
        <taxon>Magnoliopsida</taxon>
        <taxon>Liliopsida</taxon>
        <taxon>Zingiberales</taxon>
        <taxon>Zingiberaceae</taxon>
        <taxon>Zingiber</taxon>
    </lineage>
</organism>
<dbReference type="PANTHER" id="PTHR32227">
    <property type="entry name" value="GLUCAN ENDO-1,3-BETA-GLUCOSIDASE BG1-RELATED-RELATED"/>
    <property type="match status" value="1"/>
</dbReference>
<dbReference type="Gene3D" id="3.20.20.80">
    <property type="entry name" value="Glycosidases"/>
    <property type="match status" value="1"/>
</dbReference>
<evidence type="ECO:0000313" key="5">
    <source>
        <dbReference type="EMBL" id="KAG6474987.1"/>
    </source>
</evidence>
<evidence type="ECO:0000256" key="1">
    <source>
        <dbReference type="ARBA" id="ARBA00008773"/>
    </source>
</evidence>
<name>A0A8J5CI37_ZINOF</name>
<dbReference type="SUPFAM" id="SSF51445">
    <property type="entry name" value="(Trans)glycosidases"/>
    <property type="match status" value="1"/>
</dbReference>
<evidence type="ECO:0000313" key="6">
    <source>
        <dbReference type="Proteomes" id="UP000734854"/>
    </source>
</evidence>
<dbReference type="InterPro" id="IPR000490">
    <property type="entry name" value="Glyco_hydro_17"/>
</dbReference>
<dbReference type="GO" id="GO:0004553">
    <property type="term" value="F:hydrolase activity, hydrolyzing O-glycosyl compounds"/>
    <property type="evidence" value="ECO:0007669"/>
    <property type="project" value="InterPro"/>
</dbReference>
<dbReference type="AlphaFoldDB" id="A0A8J5CI37"/>
<dbReference type="InterPro" id="IPR044965">
    <property type="entry name" value="Glyco_hydro_17_plant"/>
</dbReference>
<keyword evidence="2" id="KW-0378">Hydrolase</keyword>
<dbReference type="Pfam" id="PF00332">
    <property type="entry name" value="Glyco_hydro_17"/>
    <property type="match status" value="1"/>
</dbReference>
<dbReference type="GO" id="GO:0005975">
    <property type="term" value="P:carbohydrate metabolic process"/>
    <property type="evidence" value="ECO:0007669"/>
    <property type="project" value="InterPro"/>
</dbReference>
<keyword evidence="3" id="KW-0326">Glycosidase</keyword>
<dbReference type="Proteomes" id="UP000734854">
    <property type="component" value="Unassembled WGS sequence"/>
</dbReference>
<evidence type="ECO:0000256" key="2">
    <source>
        <dbReference type="ARBA" id="ARBA00022801"/>
    </source>
</evidence>
<reference evidence="5 6" key="1">
    <citation type="submission" date="2020-08" db="EMBL/GenBank/DDBJ databases">
        <title>Plant Genome Project.</title>
        <authorList>
            <person name="Zhang R.-G."/>
        </authorList>
    </citation>
    <scope>NUCLEOTIDE SEQUENCE [LARGE SCALE GENOMIC DNA]</scope>
    <source>
        <tissue evidence="5">Rhizome</tissue>
    </source>
</reference>
<comment type="similarity">
    <text evidence="1 4">Belongs to the glycosyl hydrolase 17 family.</text>
</comment>
<protein>
    <recommendedName>
        <fullName evidence="7">Glucan endo-1,3-beta-D-glucosidase</fullName>
    </recommendedName>
</protein>
<evidence type="ECO:0000256" key="3">
    <source>
        <dbReference type="ARBA" id="ARBA00023295"/>
    </source>
</evidence>